<evidence type="ECO:0000256" key="3">
    <source>
        <dbReference type="PIRSR" id="PIRSR605511-2"/>
    </source>
</evidence>
<dbReference type="OrthoDB" id="423498at2759"/>
<dbReference type="PANTHER" id="PTHR10907:SF47">
    <property type="entry name" value="REGUCALCIN"/>
    <property type="match status" value="1"/>
</dbReference>
<dbReference type="GO" id="GO:0005509">
    <property type="term" value="F:calcium ion binding"/>
    <property type="evidence" value="ECO:0007669"/>
    <property type="project" value="TreeGrafter"/>
</dbReference>
<evidence type="ECO:0000259" key="4">
    <source>
        <dbReference type="Pfam" id="PF08450"/>
    </source>
</evidence>
<feature type="domain" description="SMP-30/Gluconolactonase/LRE-like region" evidence="4">
    <location>
        <begin position="18"/>
        <end position="299"/>
    </location>
</feature>
<dbReference type="Pfam" id="PF08450">
    <property type="entry name" value="SGL"/>
    <property type="match status" value="1"/>
</dbReference>
<keyword evidence="3" id="KW-0862">Zinc</keyword>
<dbReference type="Proteomes" id="UP000094385">
    <property type="component" value="Unassembled WGS sequence"/>
</dbReference>
<dbReference type="SUPFAM" id="SSF63829">
    <property type="entry name" value="Calcium-dependent phosphotriesterase"/>
    <property type="match status" value="1"/>
</dbReference>
<dbReference type="GO" id="GO:0004341">
    <property type="term" value="F:gluconolactonase activity"/>
    <property type="evidence" value="ECO:0007669"/>
    <property type="project" value="TreeGrafter"/>
</dbReference>
<dbReference type="AlphaFoldDB" id="A0A1E3Q8R8"/>
<evidence type="ECO:0000256" key="1">
    <source>
        <dbReference type="ARBA" id="ARBA00008853"/>
    </source>
</evidence>
<evidence type="ECO:0000313" key="5">
    <source>
        <dbReference type="EMBL" id="ODQ74103.1"/>
    </source>
</evidence>
<gene>
    <name evidence="5" type="ORF">LIPSTDRAFT_2108</name>
</gene>
<proteinExistence type="inferred from homology"/>
<protein>
    <recommendedName>
        <fullName evidence="4">SMP-30/Gluconolactonase/LRE-like region domain-containing protein</fullName>
    </recommendedName>
</protein>
<dbReference type="EMBL" id="KV454292">
    <property type="protein sequence ID" value="ODQ74103.1"/>
    <property type="molecule type" value="Genomic_DNA"/>
</dbReference>
<comment type="similarity">
    <text evidence="1">Belongs to the SMP-30/CGR1 family.</text>
</comment>
<keyword evidence="6" id="KW-1185">Reference proteome</keyword>
<feature type="active site" description="Proton donor/acceptor" evidence="2">
    <location>
        <position position="239"/>
    </location>
</feature>
<dbReference type="Gene3D" id="2.120.10.30">
    <property type="entry name" value="TolB, C-terminal domain"/>
    <property type="match status" value="1"/>
</dbReference>
<organism evidence="5 6">
    <name type="scientific">Lipomyces starkeyi NRRL Y-11557</name>
    <dbReference type="NCBI Taxonomy" id="675824"/>
    <lineage>
        <taxon>Eukaryota</taxon>
        <taxon>Fungi</taxon>
        <taxon>Dikarya</taxon>
        <taxon>Ascomycota</taxon>
        <taxon>Saccharomycotina</taxon>
        <taxon>Lipomycetes</taxon>
        <taxon>Lipomycetales</taxon>
        <taxon>Lipomycetaceae</taxon>
        <taxon>Lipomyces</taxon>
    </lineage>
</organism>
<feature type="binding site" evidence="3">
    <location>
        <position position="139"/>
    </location>
    <ligand>
        <name>substrate</name>
    </ligand>
</feature>
<feature type="binding site" evidence="3">
    <location>
        <position position="189"/>
    </location>
    <ligand>
        <name>a divalent metal cation</name>
        <dbReference type="ChEBI" id="CHEBI:60240"/>
    </ligand>
</feature>
<dbReference type="InterPro" id="IPR005511">
    <property type="entry name" value="SMP-30"/>
</dbReference>
<keyword evidence="3" id="KW-0479">Metal-binding</keyword>
<dbReference type="InterPro" id="IPR013658">
    <property type="entry name" value="SGL"/>
</dbReference>
<evidence type="ECO:0000256" key="2">
    <source>
        <dbReference type="PIRSR" id="PIRSR605511-1"/>
    </source>
</evidence>
<evidence type="ECO:0000313" key="6">
    <source>
        <dbReference type="Proteomes" id="UP000094385"/>
    </source>
</evidence>
<comment type="cofactor">
    <cofactor evidence="3">
        <name>Zn(2+)</name>
        <dbReference type="ChEBI" id="CHEBI:29105"/>
    </cofactor>
    <text evidence="3">Binds 1 divalent metal cation per subunit.</text>
</comment>
<feature type="binding site" evidence="3">
    <location>
        <position position="157"/>
    </location>
    <ligand>
        <name>substrate</name>
    </ligand>
</feature>
<dbReference type="STRING" id="675824.A0A1E3Q8R8"/>
<feature type="binding site" evidence="3">
    <location>
        <position position="239"/>
    </location>
    <ligand>
        <name>a divalent metal cation</name>
        <dbReference type="ChEBI" id="CHEBI:60240"/>
    </ligand>
</feature>
<accession>A0A1E3Q8R8</accession>
<reference evidence="5 6" key="1">
    <citation type="journal article" date="2016" name="Proc. Natl. Acad. Sci. U.S.A.">
        <title>Comparative genomics of biotechnologically important yeasts.</title>
        <authorList>
            <person name="Riley R."/>
            <person name="Haridas S."/>
            <person name="Wolfe K.H."/>
            <person name="Lopes M.R."/>
            <person name="Hittinger C.T."/>
            <person name="Goeker M."/>
            <person name="Salamov A.A."/>
            <person name="Wisecaver J.H."/>
            <person name="Long T.M."/>
            <person name="Calvey C.H."/>
            <person name="Aerts A.L."/>
            <person name="Barry K.W."/>
            <person name="Choi C."/>
            <person name="Clum A."/>
            <person name="Coughlan A.Y."/>
            <person name="Deshpande S."/>
            <person name="Douglass A.P."/>
            <person name="Hanson S.J."/>
            <person name="Klenk H.-P."/>
            <person name="LaButti K.M."/>
            <person name="Lapidus A."/>
            <person name="Lindquist E.A."/>
            <person name="Lipzen A.M."/>
            <person name="Meier-Kolthoff J.P."/>
            <person name="Ohm R.A."/>
            <person name="Otillar R.P."/>
            <person name="Pangilinan J.L."/>
            <person name="Peng Y."/>
            <person name="Rokas A."/>
            <person name="Rosa C.A."/>
            <person name="Scheuner C."/>
            <person name="Sibirny A.A."/>
            <person name="Slot J.C."/>
            <person name="Stielow J.B."/>
            <person name="Sun H."/>
            <person name="Kurtzman C.P."/>
            <person name="Blackwell M."/>
            <person name="Grigoriev I.V."/>
            <person name="Jeffries T.W."/>
        </authorList>
    </citation>
    <scope>NUCLEOTIDE SEQUENCE [LARGE SCALE GENOMIC DNA]</scope>
    <source>
        <strain evidence="5 6">NRRL Y-11557</strain>
    </source>
</reference>
<feature type="binding site" evidence="3">
    <location>
        <position position="137"/>
    </location>
    <ligand>
        <name>substrate</name>
    </ligand>
</feature>
<dbReference type="PRINTS" id="PR01790">
    <property type="entry name" value="SMP30FAMILY"/>
</dbReference>
<sequence length="342" mass="37868">MVTEYFIPNPYITPHALLGEGPTYVPSTDELYFVDIHRQTINGVALPKSNSTKSYAATNDESAPAIEVFEKWTEGASKVRTTKYSEPIGVLALTPESPEKFVVGAKHGFAIAKFGDAELKYKVDVYKSNSEKHSIMRFNDGNVDSEGRFFAGTMMQEWGETGPAAIGTFYRLDPDGSVKTVYDGCMIPNGLCWSADGTTMFHNDSPTKTVWKYDYDMTTGNPSNKRALIKIEHPDMVPDGMTISAQGDLFIALWDGSRIVQHDSKTGELKAIYKFPAEKVTCPTFGGKNNLDELFVTTASQNESLDYVWSEEDAKKDQGGEIFRFKVPGHSGRPRGVYKGDL</sequence>
<dbReference type="PANTHER" id="PTHR10907">
    <property type="entry name" value="REGUCALCIN"/>
    <property type="match status" value="1"/>
</dbReference>
<name>A0A1E3Q8R8_LIPST</name>
<dbReference type="InterPro" id="IPR011042">
    <property type="entry name" value="6-blade_b-propeller_TolB-like"/>
</dbReference>